<dbReference type="Pfam" id="PF09907">
    <property type="entry name" value="HigB_toxin"/>
    <property type="match status" value="1"/>
</dbReference>
<dbReference type="GO" id="GO:0004519">
    <property type="term" value="F:endonuclease activity"/>
    <property type="evidence" value="ECO:0007669"/>
    <property type="project" value="InterPro"/>
</dbReference>
<reference evidence="1 2" key="1">
    <citation type="submission" date="2018-04" db="EMBL/GenBank/DDBJ databases">
        <authorList>
            <person name="Go L.Y."/>
            <person name="Mitchell J.A."/>
        </authorList>
    </citation>
    <scope>NUCLEOTIDE SEQUENCE [LARGE SCALE GENOMIC DNA]</scope>
    <source>
        <strain evidence="1">ULC066bin1</strain>
    </source>
</reference>
<dbReference type="InterPro" id="IPR018669">
    <property type="entry name" value="Toxin_HigB"/>
</dbReference>
<sequence length="100" mass="11721">MHVISRKALLEFGQRYGDSRVALDDWHRIVSKAKWQHINDVKSVYPSADAVGNFTVFNIKGNKYRLIVSISYRTQDVYIKYVLTHTEYDSGSWKNDPHFK</sequence>
<gene>
    <name evidence="1" type="ORF">DCF19_17200</name>
</gene>
<dbReference type="Proteomes" id="UP000249467">
    <property type="component" value="Unassembled WGS sequence"/>
</dbReference>
<dbReference type="EMBL" id="QBML01000025">
    <property type="protein sequence ID" value="PZO38205.1"/>
    <property type="molecule type" value="Genomic_DNA"/>
</dbReference>
<organism evidence="1 2">
    <name type="scientific">Pseudanabaena frigida</name>
    <dbReference type="NCBI Taxonomy" id="945775"/>
    <lineage>
        <taxon>Bacteria</taxon>
        <taxon>Bacillati</taxon>
        <taxon>Cyanobacteriota</taxon>
        <taxon>Cyanophyceae</taxon>
        <taxon>Pseudanabaenales</taxon>
        <taxon>Pseudanabaenaceae</taxon>
        <taxon>Pseudanabaena</taxon>
    </lineage>
</organism>
<reference evidence="1 2" key="2">
    <citation type="submission" date="2018-06" db="EMBL/GenBank/DDBJ databases">
        <title>Metagenomic assembly of (sub)arctic Cyanobacteria and their associated microbiome from non-axenic cultures.</title>
        <authorList>
            <person name="Baurain D."/>
        </authorList>
    </citation>
    <scope>NUCLEOTIDE SEQUENCE [LARGE SCALE GENOMIC DNA]</scope>
    <source>
        <strain evidence="1">ULC066bin1</strain>
    </source>
</reference>
<dbReference type="AlphaFoldDB" id="A0A2W4XU73"/>
<proteinExistence type="predicted"/>
<dbReference type="GO" id="GO:0110001">
    <property type="term" value="C:toxin-antitoxin complex"/>
    <property type="evidence" value="ECO:0007669"/>
    <property type="project" value="InterPro"/>
</dbReference>
<protein>
    <submittedName>
        <fullName evidence="1">Type II toxin-antitoxin system HigB family toxin</fullName>
    </submittedName>
</protein>
<accession>A0A2W4XU73</accession>
<dbReference type="GO" id="GO:0003723">
    <property type="term" value="F:RNA binding"/>
    <property type="evidence" value="ECO:0007669"/>
    <property type="project" value="InterPro"/>
</dbReference>
<comment type="caution">
    <text evidence="1">The sequence shown here is derived from an EMBL/GenBank/DDBJ whole genome shotgun (WGS) entry which is preliminary data.</text>
</comment>
<evidence type="ECO:0000313" key="1">
    <source>
        <dbReference type="EMBL" id="PZO38205.1"/>
    </source>
</evidence>
<evidence type="ECO:0000313" key="2">
    <source>
        <dbReference type="Proteomes" id="UP000249467"/>
    </source>
</evidence>
<name>A0A2W4XU73_9CYAN</name>